<keyword evidence="1" id="KW-0479">Metal-binding</keyword>
<dbReference type="Pfam" id="PF01258">
    <property type="entry name" value="zf-dskA_traR"/>
    <property type="match status" value="1"/>
</dbReference>
<dbReference type="SUPFAM" id="SSF57716">
    <property type="entry name" value="Glucocorticoid receptor-like (DNA-binding domain)"/>
    <property type="match status" value="1"/>
</dbReference>
<accession>A0A761KWR8</accession>
<evidence type="ECO:0000256" key="4">
    <source>
        <dbReference type="PROSITE-ProRule" id="PRU00510"/>
    </source>
</evidence>
<evidence type="ECO:0000256" key="1">
    <source>
        <dbReference type="ARBA" id="ARBA00022723"/>
    </source>
</evidence>
<dbReference type="Gene3D" id="1.20.120.910">
    <property type="entry name" value="DksA, coiled-coil domain"/>
    <property type="match status" value="1"/>
</dbReference>
<comment type="caution">
    <text evidence="6">The sequence shown here is derived from an EMBL/GenBank/DDBJ whole genome shotgun (WGS) entry which is preliminary data.</text>
</comment>
<keyword evidence="2" id="KW-0863">Zinc-finger</keyword>
<protein>
    <submittedName>
        <fullName evidence="6">TraR/DksA family transcriptional regulator</fullName>
    </submittedName>
</protein>
<gene>
    <name evidence="6" type="ORF">G8Z18_004259</name>
</gene>
<reference evidence="6" key="1">
    <citation type="journal article" date="2018" name="Genome Biol.">
        <title>SKESA: strategic k-mer extension for scrupulous assemblies.</title>
        <authorList>
            <person name="Souvorov A."/>
            <person name="Agarwala R."/>
            <person name="Lipman D.J."/>
        </authorList>
    </citation>
    <scope>NUCLEOTIDE SEQUENCE</scope>
    <source>
        <strain evidence="6">MA.S/20050497</strain>
    </source>
</reference>
<dbReference type="PROSITE" id="PS01102">
    <property type="entry name" value="ZF_DKSA_1"/>
    <property type="match status" value="1"/>
</dbReference>
<evidence type="ECO:0000256" key="2">
    <source>
        <dbReference type="ARBA" id="ARBA00022771"/>
    </source>
</evidence>
<evidence type="ECO:0000256" key="3">
    <source>
        <dbReference type="ARBA" id="ARBA00022833"/>
    </source>
</evidence>
<reference evidence="6" key="2">
    <citation type="submission" date="2020-02" db="EMBL/GenBank/DDBJ databases">
        <authorList>
            <consortium name="NCBI Pathogen Detection Project"/>
        </authorList>
    </citation>
    <scope>NUCLEOTIDE SEQUENCE</scope>
    <source>
        <strain evidence="6">MA.S/20050497</strain>
    </source>
</reference>
<dbReference type="InterPro" id="IPR020458">
    <property type="entry name" value="Znf_DskA_TraR_CS"/>
</dbReference>
<dbReference type="EMBL" id="DAAXYS010000077">
    <property type="protein sequence ID" value="HAG3149545.1"/>
    <property type="molecule type" value="Genomic_DNA"/>
</dbReference>
<dbReference type="AlphaFoldDB" id="A0A761KWR8"/>
<sequence length="71" mass="8041">MDDFDRAAEIEARFQEESLAAQLRKAHLALPVTACRECEDCGQLIPVQRLAIVPTAVCCIDCQRLREVRRV</sequence>
<dbReference type="InterPro" id="IPR000962">
    <property type="entry name" value="Znf_DskA_TraR"/>
</dbReference>
<evidence type="ECO:0000313" key="6">
    <source>
        <dbReference type="EMBL" id="HAG3149545.1"/>
    </source>
</evidence>
<keyword evidence="3" id="KW-0862">Zinc</keyword>
<dbReference type="InterPro" id="IPR012783">
    <property type="entry name" value="Znf_C4_TraR"/>
</dbReference>
<feature type="domain" description="Zinc finger DksA/TraR C4-type" evidence="5">
    <location>
        <begin position="38"/>
        <end position="67"/>
    </location>
</feature>
<proteinExistence type="predicted"/>
<name>A0A761KWR8_SALER</name>
<feature type="zinc finger region" description="dksA C4-type" evidence="4">
    <location>
        <begin position="38"/>
        <end position="62"/>
    </location>
</feature>
<dbReference type="PROSITE" id="PS51128">
    <property type="entry name" value="ZF_DKSA_2"/>
    <property type="match status" value="1"/>
</dbReference>
<organism evidence="6">
    <name type="scientific">Salmonella enterica</name>
    <name type="common">Salmonella choleraesuis</name>
    <dbReference type="NCBI Taxonomy" id="28901"/>
    <lineage>
        <taxon>Bacteria</taxon>
        <taxon>Pseudomonadati</taxon>
        <taxon>Pseudomonadota</taxon>
        <taxon>Gammaproteobacteria</taxon>
        <taxon>Enterobacterales</taxon>
        <taxon>Enterobacteriaceae</taxon>
        <taxon>Salmonella</taxon>
    </lineage>
</organism>
<dbReference type="NCBIfam" id="TIGR02419">
    <property type="entry name" value="C4_traR_proteo"/>
    <property type="match status" value="1"/>
</dbReference>
<evidence type="ECO:0000259" key="5">
    <source>
        <dbReference type="Pfam" id="PF01258"/>
    </source>
</evidence>
<dbReference type="GO" id="GO:0008270">
    <property type="term" value="F:zinc ion binding"/>
    <property type="evidence" value="ECO:0007669"/>
    <property type="project" value="UniProtKB-KW"/>
</dbReference>